<name>A0A1G1V979_9BACT</name>
<dbReference type="EMBL" id="MHBZ01000007">
    <property type="protein sequence ID" value="OGY12008.1"/>
    <property type="molecule type" value="Genomic_DNA"/>
</dbReference>
<dbReference type="Pfam" id="PF13692">
    <property type="entry name" value="Glyco_trans_1_4"/>
    <property type="match status" value="1"/>
</dbReference>
<dbReference type="Proteomes" id="UP000178319">
    <property type="component" value="Unassembled WGS sequence"/>
</dbReference>
<dbReference type="PANTHER" id="PTHR12526:SF630">
    <property type="entry name" value="GLYCOSYLTRANSFERASE"/>
    <property type="match status" value="1"/>
</dbReference>
<evidence type="ECO:0000313" key="1">
    <source>
        <dbReference type="EMBL" id="OGY12008.1"/>
    </source>
</evidence>
<gene>
    <name evidence="1" type="ORF">A3D26_00595</name>
</gene>
<dbReference type="AlphaFoldDB" id="A0A1G1V979"/>
<comment type="caution">
    <text evidence="1">The sequence shown here is derived from an EMBL/GenBank/DDBJ whole genome shotgun (WGS) entry which is preliminary data.</text>
</comment>
<protein>
    <submittedName>
        <fullName evidence="1">Uncharacterized protein</fullName>
    </submittedName>
</protein>
<evidence type="ECO:0000313" key="2">
    <source>
        <dbReference type="Proteomes" id="UP000178319"/>
    </source>
</evidence>
<dbReference type="STRING" id="1797516.A3D26_00595"/>
<sequence length="387" mass="44515">MNLEGKKIVIVTHRSIMPCIPAGDLKRFLLAHGCKDLLYITHPLLLLEESYKLQSEAEVYSVGSSFRNFKAFHWRAPEPILYIKDFIYTVFWTLSTGQKYGVFFGINNLNAFAGLVLKKLGKVEKVVYYTIDLYPKRFGNRFINWVYHKLDKFCVKNSDETWNVSPFLVEYRERKGMRGYDYSRQFTVPIGIWFDEMDRVAEDKVKMTKIVYVGHLKALYGVDLAVRALPFIKKVIPKIKLEIIGSGEQHEELEKLADTLKVSDCIKFYGWKEKKDAEKLLSDGAVGLAPFNTDVDEKIKNADPAKIKDYMALGLPVVMTNASLNASTISKKKCGIIVDYDPESLANAVVRLLSSKRLWSRYHKNALSYVQQFDWNNLFSKNISRLV</sequence>
<proteinExistence type="predicted"/>
<reference evidence="1 2" key="1">
    <citation type="journal article" date="2016" name="Nat. Commun.">
        <title>Thousands of microbial genomes shed light on interconnected biogeochemical processes in an aquifer system.</title>
        <authorList>
            <person name="Anantharaman K."/>
            <person name="Brown C.T."/>
            <person name="Hug L.A."/>
            <person name="Sharon I."/>
            <person name="Castelle C.J."/>
            <person name="Probst A.J."/>
            <person name="Thomas B.C."/>
            <person name="Singh A."/>
            <person name="Wilkins M.J."/>
            <person name="Karaoz U."/>
            <person name="Brodie E.L."/>
            <person name="Williams K.H."/>
            <person name="Hubbard S.S."/>
            <person name="Banfield J.F."/>
        </authorList>
    </citation>
    <scope>NUCLEOTIDE SEQUENCE [LARGE SCALE GENOMIC DNA]</scope>
</reference>
<dbReference type="Gene3D" id="3.40.50.2000">
    <property type="entry name" value="Glycogen Phosphorylase B"/>
    <property type="match status" value="2"/>
</dbReference>
<accession>A0A1G1V979</accession>
<organism evidence="1 2">
    <name type="scientific">Candidatus Blackburnbacteria bacterium RIFCSPHIGHO2_02_FULL_44_20</name>
    <dbReference type="NCBI Taxonomy" id="1797516"/>
    <lineage>
        <taxon>Bacteria</taxon>
        <taxon>Candidatus Blackburniibacteriota</taxon>
    </lineage>
</organism>
<dbReference type="SUPFAM" id="SSF53756">
    <property type="entry name" value="UDP-Glycosyltransferase/glycogen phosphorylase"/>
    <property type="match status" value="1"/>
</dbReference>
<dbReference type="PANTHER" id="PTHR12526">
    <property type="entry name" value="GLYCOSYLTRANSFERASE"/>
    <property type="match status" value="1"/>
</dbReference>